<evidence type="ECO:0000256" key="3">
    <source>
        <dbReference type="ARBA" id="ARBA00022692"/>
    </source>
</evidence>
<evidence type="ECO:0000256" key="7">
    <source>
        <dbReference type="SAM" id="Phobius"/>
    </source>
</evidence>
<evidence type="ECO:0000256" key="2">
    <source>
        <dbReference type="ARBA" id="ARBA00022475"/>
    </source>
</evidence>
<evidence type="ECO:0000256" key="4">
    <source>
        <dbReference type="ARBA" id="ARBA00022960"/>
    </source>
</evidence>
<evidence type="ECO:0000256" key="5">
    <source>
        <dbReference type="ARBA" id="ARBA00022989"/>
    </source>
</evidence>
<dbReference type="PANTHER" id="PTHR37484">
    <property type="entry name" value="ROD SHAPE-DETERMINING PROTEIN MRED"/>
    <property type="match status" value="1"/>
</dbReference>
<feature type="transmembrane region" description="Helical" evidence="7">
    <location>
        <begin position="78"/>
        <end position="97"/>
    </location>
</feature>
<sequence length="157" mass="17811">MMNTQRPYVFLAKITFFALIISALPLSQIVLEVSPFWLLLFFIYWLTYFPAKGRFFLALLLGVLLDILQGDILGQNALALILSGAFIANVKQSFFVSNLSTQQVYVFIASSIYLILFLLVHSLIQGFNFSYYLLFAPLSGALFWPLVKLALSKCKHQ</sequence>
<keyword evidence="5 7" id="KW-1133">Transmembrane helix</keyword>
<keyword evidence="3 7" id="KW-0812">Transmembrane</keyword>
<dbReference type="Pfam" id="PF04093">
    <property type="entry name" value="MreD"/>
    <property type="match status" value="1"/>
</dbReference>
<keyword evidence="4" id="KW-0133">Cell shape</keyword>
<dbReference type="NCBIfam" id="TIGR03426">
    <property type="entry name" value="shape_MreD"/>
    <property type="match status" value="1"/>
</dbReference>
<evidence type="ECO:0000256" key="6">
    <source>
        <dbReference type="ARBA" id="ARBA00023136"/>
    </source>
</evidence>
<gene>
    <name evidence="8" type="ORF">MNB_SUP05-9-255</name>
</gene>
<dbReference type="GO" id="GO:0005886">
    <property type="term" value="C:plasma membrane"/>
    <property type="evidence" value="ECO:0007669"/>
    <property type="project" value="UniProtKB-SubCell"/>
</dbReference>
<dbReference type="AlphaFoldDB" id="A0A1W1DQB0"/>
<accession>A0A1W1DQB0</accession>
<organism evidence="8">
    <name type="scientific">hydrothermal vent metagenome</name>
    <dbReference type="NCBI Taxonomy" id="652676"/>
    <lineage>
        <taxon>unclassified sequences</taxon>
        <taxon>metagenomes</taxon>
        <taxon>ecological metagenomes</taxon>
    </lineage>
</organism>
<feature type="transmembrane region" description="Helical" evidence="7">
    <location>
        <begin position="104"/>
        <end position="124"/>
    </location>
</feature>
<evidence type="ECO:0000313" key="8">
    <source>
        <dbReference type="EMBL" id="SFV83915.1"/>
    </source>
</evidence>
<reference evidence="8" key="1">
    <citation type="submission" date="2016-10" db="EMBL/GenBank/DDBJ databases">
        <authorList>
            <person name="de Groot N.N."/>
        </authorList>
    </citation>
    <scope>NUCLEOTIDE SEQUENCE</scope>
</reference>
<keyword evidence="6 7" id="KW-0472">Membrane</keyword>
<proteinExistence type="predicted"/>
<dbReference type="PANTHER" id="PTHR37484:SF1">
    <property type="entry name" value="ROD SHAPE-DETERMINING PROTEIN MRED"/>
    <property type="match status" value="1"/>
</dbReference>
<feature type="transmembrane region" description="Helical" evidence="7">
    <location>
        <begin position="30"/>
        <end position="48"/>
    </location>
</feature>
<feature type="transmembrane region" description="Helical" evidence="7">
    <location>
        <begin position="7"/>
        <end position="24"/>
    </location>
</feature>
<name>A0A1W1DQB0_9ZZZZ</name>
<evidence type="ECO:0000256" key="1">
    <source>
        <dbReference type="ARBA" id="ARBA00004651"/>
    </source>
</evidence>
<dbReference type="InterPro" id="IPR026034">
    <property type="entry name" value="MreD_proteobac"/>
</dbReference>
<feature type="transmembrane region" description="Helical" evidence="7">
    <location>
        <begin position="130"/>
        <end position="151"/>
    </location>
</feature>
<feature type="transmembrane region" description="Helical" evidence="7">
    <location>
        <begin position="55"/>
        <end position="72"/>
    </location>
</feature>
<dbReference type="GO" id="GO:0008360">
    <property type="term" value="P:regulation of cell shape"/>
    <property type="evidence" value="ECO:0007669"/>
    <property type="project" value="UniProtKB-KW"/>
</dbReference>
<dbReference type="InterPro" id="IPR007227">
    <property type="entry name" value="Cell_shape_determining_MreD"/>
</dbReference>
<dbReference type="EMBL" id="FPHX01000021">
    <property type="protein sequence ID" value="SFV83915.1"/>
    <property type="molecule type" value="Genomic_DNA"/>
</dbReference>
<protein>
    <submittedName>
        <fullName evidence="8">Rod shape-determining protein MreD</fullName>
    </submittedName>
</protein>
<comment type="subcellular location">
    <subcellularLocation>
        <location evidence="1">Cell membrane</location>
        <topology evidence="1">Multi-pass membrane protein</topology>
    </subcellularLocation>
</comment>
<keyword evidence="2" id="KW-1003">Cell membrane</keyword>